<evidence type="ECO:0000256" key="1">
    <source>
        <dbReference type="ARBA" id="ARBA00022441"/>
    </source>
</evidence>
<evidence type="ECO:0000259" key="4">
    <source>
        <dbReference type="PROSITE" id="PS50097"/>
    </source>
</evidence>
<keyword evidence="1" id="KW-0880">Kelch repeat</keyword>
<evidence type="ECO:0000256" key="2">
    <source>
        <dbReference type="ARBA" id="ARBA00022737"/>
    </source>
</evidence>
<dbReference type="Pfam" id="PF00651">
    <property type="entry name" value="BTB"/>
    <property type="match status" value="1"/>
</dbReference>
<feature type="compositionally biased region" description="Polar residues" evidence="3">
    <location>
        <begin position="210"/>
        <end position="224"/>
    </location>
</feature>
<dbReference type="PIRSF" id="PIRSF037037">
    <property type="entry name" value="Kelch-like_protein_gigaxonin"/>
    <property type="match status" value="1"/>
</dbReference>
<dbReference type="PANTHER" id="PTHR45632">
    <property type="entry name" value="LD33804P"/>
    <property type="match status" value="1"/>
</dbReference>
<name>A0A2Y9GKF1_NEOSC</name>
<dbReference type="SMART" id="SM00225">
    <property type="entry name" value="BTB"/>
    <property type="match status" value="1"/>
</dbReference>
<reference evidence="6" key="1">
    <citation type="submission" date="2025-08" db="UniProtKB">
        <authorList>
            <consortium name="RefSeq"/>
        </authorList>
    </citation>
    <scope>IDENTIFICATION</scope>
    <source>
        <tissue evidence="6">Blood</tissue>
    </source>
</reference>
<dbReference type="CDD" id="cd18306">
    <property type="entry name" value="BTB_POZ_NS1BP"/>
    <property type="match status" value="1"/>
</dbReference>
<dbReference type="FunFam" id="2.120.10.80:FF:000039">
    <property type="entry name" value="influenza virus NS1A-binding protein"/>
    <property type="match status" value="1"/>
</dbReference>
<keyword evidence="5" id="KW-1185">Reference proteome</keyword>
<dbReference type="Gene3D" id="2.120.10.80">
    <property type="entry name" value="Kelch-type beta propeller"/>
    <property type="match status" value="2"/>
</dbReference>
<dbReference type="SUPFAM" id="SSF117281">
    <property type="entry name" value="Kelch motif"/>
    <property type="match status" value="2"/>
</dbReference>
<dbReference type="SUPFAM" id="SSF54695">
    <property type="entry name" value="POZ domain"/>
    <property type="match status" value="1"/>
</dbReference>
<dbReference type="InterPro" id="IPR006652">
    <property type="entry name" value="Kelch_1"/>
</dbReference>
<dbReference type="CTD" id="10625"/>
<accession>A0A2Y9GKF1</accession>
<dbReference type="PANTHER" id="PTHR45632:SF3">
    <property type="entry name" value="KELCH-LIKE PROTEIN 32"/>
    <property type="match status" value="1"/>
</dbReference>
<dbReference type="Gene3D" id="3.30.710.10">
    <property type="entry name" value="Potassium Channel Kv1.1, Chain A"/>
    <property type="match status" value="1"/>
</dbReference>
<dbReference type="InterPro" id="IPR017096">
    <property type="entry name" value="BTB-kelch_protein"/>
</dbReference>
<dbReference type="PROSITE" id="PS50097">
    <property type="entry name" value="BTB"/>
    <property type="match status" value="1"/>
</dbReference>
<dbReference type="InterPro" id="IPR000210">
    <property type="entry name" value="BTB/POZ_dom"/>
</dbReference>
<dbReference type="FunFam" id="2.120.10.80:FF:000027">
    <property type="entry name" value="Influenza virus NS1A-binding protein-like protein"/>
    <property type="match status" value="1"/>
</dbReference>
<dbReference type="InterPro" id="IPR015915">
    <property type="entry name" value="Kelch-typ_b-propeller"/>
</dbReference>
<feature type="region of interest" description="Disordered" evidence="3">
    <location>
        <begin position="199"/>
        <end position="224"/>
    </location>
</feature>
<dbReference type="GeneID" id="110574122"/>
<keyword evidence="2" id="KW-0677">Repeat</keyword>
<gene>
    <name evidence="6" type="primary">LOC110574122</name>
</gene>
<evidence type="ECO:0000313" key="6">
    <source>
        <dbReference type="RefSeq" id="XP_021538465.1"/>
    </source>
</evidence>
<evidence type="ECO:0000313" key="5">
    <source>
        <dbReference type="Proteomes" id="UP000248481"/>
    </source>
</evidence>
<evidence type="ECO:0000256" key="3">
    <source>
        <dbReference type="SAM" id="MobiDB-lite"/>
    </source>
</evidence>
<dbReference type="Pfam" id="PF01344">
    <property type="entry name" value="Kelch_1"/>
    <property type="match status" value="1"/>
</dbReference>
<dbReference type="SMART" id="SM00612">
    <property type="entry name" value="Kelch"/>
    <property type="match status" value="6"/>
</dbReference>
<feature type="domain" description="BTB" evidence="4">
    <location>
        <begin position="32"/>
        <end position="99"/>
    </location>
</feature>
<dbReference type="PRINTS" id="PR00501">
    <property type="entry name" value="KELCHREPEAT"/>
</dbReference>
<proteinExistence type="predicted"/>
<dbReference type="Proteomes" id="UP000248481">
    <property type="component" value="Chromosome 6"/>
</dbReference>
<sequence>MIPNGYLMFEDENFIESSVAKLNALRKSGQFCDVRLQVCGHEMLAHRAVLACCSPYLFEIFNSDSDPHGISHVKFDDLNPEAVEVLLNYAYTAQLKADKELVKDVYSAAKKLKMDRVKQLEVMLEDNVCLPSNGKLYTKVINWVQRSIWENGDSLEELMEEVQTLYYSADHKLLDGNLLDGQAEVFGSDDDHIQFVQKKPPRENGHKPMISSSSTGCLSSPNATVQSPKHEWKIVASEKTSNNTYLCLAVLDGVFCVIFLHGRNSPQSSPTSTPKLIKSLSFEVQPDELIEKPMSPMQYARSGLGTAEMNGKLIAAGGYNREECLRTVECYDPHTDHWSFLAPMRTPRARFQMAVLMGQLYVVGGSNGHSDDLSCGEMYDPSIDDWTPVPELRTNRCNAGVCALNGKLYIVGGSDPYGQKGLKNCDVFDPVTKSWTSCAPLNIRRHQAAVCELGGYLYIIGGAESWNCLNTVERYNPENNTWTLIAPMNVARRGAGVAVLDGKLFVGGGFDGSHAISCVEMYDPTRNEWKMMRNMTSPRSNAGIATVGTTIYAVGGFDGNEFLNTVEVYNLESNEWSPYTKIFQF</sequence>
<dbReference type="RefSeq" id="XP_021538465.1">
    <property type="nucleotide sequence ID" value="XM_021682790.2"/>
</dbReference>
<dbReference type="AlphaFoldDB" id="A0A2Y9GKF1"/>
<protein>
    <submittedName>
        <fullName evidence="6">Influenza virus NS1A-binding protein isoform X3</fullName>
    </submittedName>
</protein>
<dbReference type="InterPro" id="IPR011333">
    <property type="entry name" value="SKP1/BTB/POZ_sf"/>
</dbReference>
<dbReference type="Pfam" id="PF24681">
    <property type="entry name" value="Kelch_KLHDC2_KLHL20_DRC7"/>
    <property type="match status" value="1"/>
</dbReference>
<organism evidence="5 6">
    <name type="scientific">Neomonachus schauinslandi</name>
    <name type="common">Hawaiian monk seal</name>
    <name type="synonym">Monachus schauinslandi</name>
    <dbReference type="NCBI Taxonomy" id="29088"/>
    <lineage>
        <taxon>Eukaryota</taxon>
        <taxon>Metazoa</taxon>
        <taxon>Chordata</taxon>
        <taxon>Craniata</taxon>
        <taxon>Vertebrata</taxon>
        <taxon>Euteleostomi</taxon>
        <taxon>Mammalia</taxon>
        <taxon>Eutheria</taxon>
        <taxon>Laurasiatheria</taxon>
        <taxon>Carnivora</taxon>
        <taxon>Caniformia</taxon>
        <taxon>Pinnipedia</taxon>
        <taxon>Phocidae</taxon>
        <taxon>Monachinae</taxon>
        <taxon>Monachini</taxon>
        <taxon>Neomonachus</taxon>
    </lineage>
</organism>